<sequence>MYIGHDRHVVLSDL</sequence>
<organism evidence="1 2">
    <name type="scientific">Allacma fusca</name>
    <dbReference type="NCBI Taxonomy" id="39272"/>
    <lineage>
        <taxon>Eukaryota</taxon>
        <taxon>Metazoa</taxon>
        <taxon>Ecdysozoa</taxon>
        <taxon>Arthropoda</taxon>
        <taxon>Hexapoda</taxon>
        <taxon>Collembola</taxon>
        <taxon>Symphypleona</taxon>
        <taxon>Sminthuridae</taxon>
        <taxon>Allacma</taxon>
    </lineage>
</organism>
<proteinExistence type="predicted"/>
<name>A0A8J2L122_9HEXA</name>
<gene>
    <name evidence="1" type="ORF">AFUS01_LOCUS23887</name>
</gene>
<comment type="caution">
    <text evidence="1">The sequence shown here is derived from an EMBL/GenBank/DDBJ whole genome shotgun (WGS) entry which is preliminary data.</text>
</comment>
<dbReference type="EMBL" id="CAJVCH010292265">
    <property type="protein sequence ID" value="CAG7785254.1"/>
    <property type="molecule type" value="Genomic_DNA"/>
</dbReference>
<protein>
    <submittedName>
        <fullName evidence="1">Uncharacterized protein</fullName>
    </submittedName>
</protein>
<evidence type="ECO:0000313" key="1">
    <source>
        <dbReference type="EMBL" id="CAG7785254.1"/>
    </source>
</evidence>
<reference evidence="1" key="1">
    <citation type="submission" date="2021-06" db="EMBL/GenBank/DDBJ databases">
        <authorList>
            <person name="Hodson N. C."/>
            <person name="Mongue J. A."/>
            <person name="Jaron S. K."/>
        </authorList>
    </citation>
    <scope>NUCLEOTIDE SEQUENCE</scope>
</reference>
<accession>A0A8J2L122</accession>
<dbReference type="Proteomes" id="UP000708208">
    <property type="component" value="Unassembled WGS sequence"/>
</dbReference>
<feature type="non-terminal residue" evidence="1">
    <location>
        <position position="1"/>
    </location>
</feature>
<keyword evidence="2" id="KW-1185">Reference proteome</keyword>
<evidence type="ECO:0000313" key="2">
    <source>
        <dbReference type="Proteomes" id="UP000708208"/>
    </source>
</evidence>